<dbReference type="PANTHER" id="PTHR33751">
    <property type="entry name" value="CBB3-TYPE CYTOCHROME C OXIDASE SUBUNIT FIXP"/>
    <property type="match status" value="1"/>
</dbReference>
<gene>
    <name evidence="6" type="ORF">Nstercoris_00411</name>
</gene>
<evidence type="ECO:0000313" key="6">
    <source>
        <dbReference type="EMBL" id="BBL34180.1"/>
    </source>
</evidence>
<dbReference type="GO" id="GO:0046872">
    <property type="term" value="F:metal ion binding"/>
    <property type="evidence" value="ECO:0007669"/>
    <property type="project" value="UniProtKB-KW"/>
</dbReference>
<keyword evidence="3 4" id="KW-0408">Iron</keyword>
<dbReference type="Proteomes" id="UP000316473">
    <property type="component" value="Chromosome"/>
</dbReference>
<evidence type="ECO:0000259" key="5">
    <source>
        <dbReference type="PROSITE" id="PS51007"/>
    </source>
</evidence>
<dbReference type="GO" id="GO:0009055">
    <property type="term" value="F:electron transfer activity"/>
    <property type="evidence" value="ECO:0007669"/>
    <property type="project" value="InterPro"/>
</dbReference>
<evidence type="ECO:0000256" key="4">
    <source>
        <dbReference type="PROSITE-ProRule" id="PRU00433"/>
    </source>
</evidence>
<evidence type="ECO:0000256" key="3">
    <source>
        <dbReference type="ARBA" id="ARBA00023004"/>
    </source>
</evidence>
<evidence type="ECO:0000256" key="2">
    <source>
        <dbReference type="ARBA" id="ARBA00022723"/>
    </source>
</evidence>
<dbReference type="AlphaFoldDB" id="A0A4Y1YJ93"/>
<organism evidence="6 7">
    <name type="scientific">Nitrosomonas stercoris</name>
    <dbReference type="NCBI Taxonomy" id="1444684"/>
    <lineage>
        <taxon>Bacteria</taxon>
        <taxon>Pseudomonadati</taxon>
        <taxon>Pseudomonadota</taxon>
        <taxon>Betaproteobacteria</taxon>
        <taxon>Nitrosomonadales</taxon>
        <taxon>Nitrosomonadaceae</taxon>
        <taxon>Nitrosomonas</taxon>
    </lineage>
</organism>
<evidence type="ECO:0000256" key="1">
    <source>
        <dbReference type="ARBA" id="ARBA00022617"/>
    </source>
</evidence>
<reference evidence="6 7" key="1">
    <citation type="submission" date="2019-06" db="EMBL/GenBank/DDBJ databases">
        <title>Nitrosomonas stercoris KYUHI-S whole genome shotgun sequence.</title>
        <authorList>
            <person name="Nakagawa T."/>
            <person name="Tsuchiya Y."/>
            <person name="Takahashi R."/>
        </authorList>
    </citation>
    <scope>NUCLEOTIDE SEQUENCE [LARGE SCALE GENOMIC DNA]</scope>
    <source>
        <strain evidence="6 7">KYUHI-S</strain>
    </source>
</reference>
<keyword evidence="7" id="KW-1185">Reference proteome</keyword>
<proteinExistence type="predicted"/>
<dbReference type="Gene3D" id="1.10.760.10">
    <property type="entry name" value="Cytochrome c-like domain"/>
    <property type="match status" value="2"/>
</dbReference>
<keyword evidence="1 4" id="KW-0349">Heme</keyword>
<evidence type="ECO:0000313" key="7">
    <source>
        <dbReference type="Proteomes" id="UP000316473"/>
    </source>
</evidence>
<dbReference type="EMBL" id="AP019755">
    <property type="protein sequence ID" value="BBL34180.1"/>
    <property type="molecule type" value="Genomic_DNA"/>
</dbReference>
<dbReference type="PANTHER" id="PTHR33751:SF11">
    <property type="entry name" value="BLL4483 PROTEIN"/>
    <property type="match status" value="1"/>
</dbReference>
<dbReference type="InterPro" id="IPR050597">
    <property type="entry name" value="Cytochrome_c_Oxidase_Subunit"/>
</dbReference>
<sequence length="240" mass="26534">MKFIISILLWGVVSLAWAVEPASPLEIPDTLEQRVKPCIICHGDADRAGRDAYYPRIAGKPAGYLFNQLRNFRDGERYYQAMAILLEDLSDEYLLEIAHYFSDLQYPYPDPVANTLSAEETKMVETLIYSGDANRGIPACDACHGKALTGTKPFVPSLLGLPHAYLVAQFGGWRNGGIMRGQTPDCMSEIAKKMTQEEVNALALWLPTQPVTSDSAEAEELAPELAQRCQSIFSAEGFVQ</sequence>
<protein>
    <recommendedName>
        <fullName evidence="5">Cytochrome c domain-containing protein</fullName>
    </recommendedName>
</protein>
<dbReference type="KEGG" id="nst:Nstercoris_00411"/>
<accession>A0A4Y1YJ93</accession>
<feature type="domain" description="Cytochrome c" evidence="5">
    <location>
        <begin position="126"/>
        <end position="210"/>
    </location>
</feature>
<dbReference type="GO" id="GO:0020037">
    <property type="term" value="F:heme binding"/>
    <property type="evidence" value="ECO:0007669"/>
    <property type="project" value="InterPro"/>
</dbReference>
<dbReference type="SUPFAM" id="SSF46626">
    <property type="entry name" value="Cytochrome c"/>
    <property type="match status" value="2"/>
</dbReference>
<dbReference type="InterPro" id="IPR036909">
    <property type="entry name" value="Cyt_c-like_dom_sf"/>
</dbReference>
<dbReference type="InterPro" id="IPR009056">
    <property type="entry name" value="Cyt_c-like_dom"/>
</dbReference>
<name>A0A4Y1YJ93_9PROT</name>
<dbReference type="PROSITE" id="PS51007">
    <property type="entry name" value="CYTC"/>
    <property type="match status" value="1"/>
</dbReference>
<keyword evidence="2 4" id="KW-0479">Metal-binding</keyword>